<dbReference type="Gene3D" id="3.40.50.280">
    <property type="entry name" value="Cobalamin-binding domain"/>
    <property type="match status" value="1"/>
</dbReference>
<dbReference type="EMBL" id="SJPS01000009">
    <property type="protein sequence ID" value="TWU21772.1"/>
    <property type="molecule type" value="Genomic_DNA"/>
</dbReference>
<dbReference type="SFLD" id="SFLDS00029">
    <property type="entry name" value="Radical_SAM"/>
    <property type="match status" value="1"/>
</dbReference>
<dbReference type="GO" id="GO:0051536">
    <property type="term" value="F:iron-sulfur cluster binding"/>
    <property type="evidence" value="ECO:0007669"/>
    <property type="project" value="UniProtKB-KW"/>
</dbReference>
<dbReference type="Pfam" id="PF02310">
    <property type="entry name" value="B12-binding"/>
    <property type="match status" value="1"/>
</dbReference>
<gene>
    <name evidence="8" type="ORF">Pla144_44680</name>
</gene>
<accession>A0A5C6CCE5</accession>
<dbReference type="Gene3D" id="3.20.20.70">
    <property type="entry name" value="Aldolase class I"/>
    <property type="match status" value="1"/>
</dbReference>
<evidence type="ECO:0000313" key="8">
    <source>
        <dbReference type="EMBL" id="TWU21772.1"/>
    </source>
</evidence>
<dbReference type="InterPro" id="IPR006158">
    <property type="entry name" value="Cobalamin-bd"/>
</dbReference>
<organism evidence="8 9">
    <name type="scientific">Bythopirellula polymerisocia</name>
    <dbReference type="NCBI Taxonomy" id="2528003"/>
    <lineage>
        <taxon>Bacteria</taxon>
        <taxon>Pseudomonadati</taxon>
        <taxon>Planctomycetota</taxon>
        <taxon>Planctomycetia</taxon>
        <taxon>Pirellulales</taxon>
        <taxon>Lacipirellulaceae</taxon>
        <taxon>Bythopirellula</taxon>
    </lineage>
</organism>
<dbReference type="PROSITE" id="PS51332">
    <property type="entry name" value="B12_BINDING"/>
    <property type="match status" value="1"/>
</dbReference>
<feature type="domain" description="B12-binding" evidence="6">
    <location>
        <begin position="16"/>
        <end position="173"/>
    </location>
</feature>
<keyword evidence="4" id="KW-0408">Iron</keyword>
<name>A0A5C6CCE5_9BACT</name>
<dbReference type="Pfam" id="PF04055">
    <property type="entry name" value="Radical_SAM"/>
    <property type="match status" value="1"/>
</dbReference>
<protein>
    <submittedName>
        <fullName evidence="8">Biotin synthase</fullName>
    </submittedName>
</protein>
<dbReference type="InterPro" id="IPR006638">
    <property type="entry name" value="Elp3/MiaA/NifB-like_rSAM"/>
</dbReference>
<dbReference type="PROSITE" id="PS51918">
    <property type="entry name" value="RADICAL_SAM"/>
    <property type="match status" value="1"/>
</dbReference>
<dbReference type="SFLD" id="SFLDG01082">
    <property type="entry name" value="B12-binding_domain_containing"/>
    <property type="match status" value="1"/>
</dbReference>
<keyword evidence="2" id="KW-0949">S-adenosyl-L-methionine</keyword>
<dbReference type="SMART" id="SM00729">
    <property type="entry name" value="Elp3"/>
    <property type="match status" value="1"/>
</dbReference>
<evidence type="ECO:0000256" key="1">
    <source>
        <dbReference type="ARBA" id="ARBA00001966"/>
    </source>
</evidence>
<evidence type="ECO:0000256" key="5">
    <source>
        <dbReference type="ARBA" id="ARBA00023014"/>
    </source>
</evidence>
<dbReference type="InterPro" id="IPR007197">
    <property type="entry name" value="rSAM"/>
</dbReference>
<evidence type="ECO:0000259" key="7">
    <source>
        <dbReference type="PROSITE" id="PS51918"/>
    </source>
</evidence>
<comment type="cofactor">
    <cofactor evidence="1">
        <name>[4Fe-4S] cluster</name>
        <dbReference type="ChEBI" id="CHEBI:49883"/>
    </cofactor>
</comment>
<dbReference type="RefSeq" id="WP_146452721.1">
    <property type="nucleotide sequence ID" value="NZ_SJPS01000009.1"/>
</dbReference>
<dbReference type="SUPFAM" id="SSF102114">
    <property type="entry name" value="Radical SAM enzymes"/>
    <property type="match status" value="1"/>
</dbReference>
<keyword evidence="3" id="KW-0479">Metal-binding</keyword>
<sequence>MSQPNSSHPLHLKGTRARVLLTSVFGPYAQDDAYGSRLINPMELYHNQVTRVQQGFSLRTFNRSWGLMLIQVNLQAPCTLLDFPTEERFVEELKTNQYDIIGISSIMTNLLKVRRICKLIRKLQPNATIVVGGHIANLSVLPKYADVDHVVRGDGVRWMRKFLGEDEHQPVRHPVVRANIGSRIMGVNLRNHPGDACATLIPSVGCPIGCNFCSTSAMFGGKGKFIEYYQSGKELFEIMSELESSLGVKSFFVMDENFLLDRKRALGLLEYIEEYEKPWSLYVFSSANVLQKYTMEQLVALGVSWVWLGLEGKGSQYTKLSGTDTVQFVKKLRDHGIRVLGSSIIGLEDHSPENIDEAIEHAVSHNTEFHQFMLYTPIPGTPLFSEHEANESLKSLGDVSIADIHGQHVFNYHHPHIKDGQETEFLLRAFRRDFEVNGPSVVRIVRTVLRGWQKYKQHPDPRIRARFAHEASNLPVRYAGVLWATRRQYRDNPQYVAQINELLEELYGEFGWRSRLAAPIAGRYLYHKLQEQQKLLESGWTYEPPTFYETNHAQGPPNSKQIQSVLASREVHSITPTPMISAADRELATLASSPTE</sequence>
<dbReference type="Proteomes" id="UP000318437">
    <property type="component" value="Unassembled WGS sequence"/>
</dbReference>
<dbReference type="InterPro" id="IPR058240">
    <property type="entry name" value="rSAM_sf"/>
</dbReference>
<proteinExistence type="predicted"/>
<dbReference type="InterPro" id="IPR051198">
    <property type="entry name" value="BchE-like"/>
</dbReference>
<dbReference type="CDD" id="cd01335">
    <property type="entry name" value="Radical_SAM"/>
    <property type="match status" value="1"/>
</dbReference>
<keyword evidence="5" id="KW-0411">Iron-sulfur</keyword>
<evidence type="ECO:0000256" key="3">
    <source>
        <dbReference type="ARBA" id="ARBA00022723"/>
    </source>
</evidence>
<dbReference type="GO" id="GO:0003824">
    <property type="term" value="F:catalytic activity"/>
    <property type="evidence" value="ECO:0007669"/>
    <property type="project" value="InterPro"/>
</dbReference>
<dbReference type="OrthoDB" id="9762608at2"/>
<keyword evidence="9" id="KW-1185">Reference proteome</keyword>
<dbReference type="GO" id="GO:0031419">
    <property type="term" value="F:cobalamin binding"/>
    <property type="evidence" value="ECO:0007669"/>
    <property type="project" value="InterPro"/>
</dbReference>
<evidence type="ECO:0000259" key="6">
    <source>
        <dbReference type="PROSITE" id="PS51332"/>
    </source>
</evidence>
<dbReference type="PANTHER" id="PTHR43409">
    <property type="entry name" value="ANAEROBIC MAGNESIUM-PROTOPORPHYRIN IX MONOMETHYL ESTER CYCLASE-RELATED"/>
    <property type="match status" value="1"/>
</dbReference>
<dbReference type="InterPro" id="IPR013785">
    <property type="entry name" value="Aldolase_TIM"/>
</dbReference>
<dbReference type="SUPFAM" id="SSF52242">
    <property type="entry name" value="Cobalamin (vitamin B12)-binding domain"/>
    <property type="match status" value="1"/>
</dbReference>
<dbReference type="AlphaFoldDB" id="A0A5C6CCE5"/>
<reference evidence="8 9" key="1">
    <citation type="submission" date="2019-02" db="EMBL/GenBank/DDBJ databases">
        <title>Deep-cultivation of Planctomycetes and their phenomic and genomic characterization uncovers novel biology.</title>
        <authorList>
            <person name="Wiegand S."/>
            <person name="Jogler M."/>
            <person name="Boedeker C."/>
            <person name="Pinto D."/>
            <person name="Vollmers J."/>
            <person name="Rivas-Marin E."/>
            <person name="Kohn T."/>
            <person name="Peeters S.H."/>
            <person name="Heuer A."/>
            <person name="Rast P."/>
            <person name="Oberbeckmann S."/>
            <person name="Bunk B."/>
            <person name="Jeske O."/>
            <person name="Meyerdierks A."/>
            <person name="Storesund J.E."/>
            <person name="Kallscheuer N."/>
            <person name="Luecker S."/>
            <person name="Lage O.M."/>
            <person name="Pohl T."/>
            <person name="Merkel B.J."/>
            <person name="Hornburger P."/>
            <person name="Mueller R.-W."/>
            <person name="Bruemmer F."/>
            <person name="Labrenz M."/>
            <person name="Spormann A.M."/>
            <person name="Op Den Camp H."/>
            <person name="Overmann J."/>
            <person name="Amann R."/>
            <person name="Jetten M.S.M."/>
            <person name="Mascher T."/>
            <person name="Medema M.H."/>
            <person name="Devos D.P."/>
            <person name="Kaster A.-K."/>
            <person name="Ovreas L."/>
            <person name="Rohde M."/>
            <person name="Galperin M.Y."/>
            <person name="Jogler C."/>
        </authorList>
    </citation>
    <scope>NUCLEOTIDE SEQUENCE [LARGE SCALE GENOMIC DNA]</scope>
    <source>
        <strain evidence="8 9">Pla144</strain>
    </source>
</reference>
<feature type="domain" description="Radical SAM core" evidence="7">
    <location>
        <begin position="192"/>
        <end position="411"/>
    </location>
</feature>
<evidence type="ECO:0000313" key="9">
    <source>
        <dbReference type="Proteomes" id="UP000318437"/>
    </source>
</evidence>
<comment type="caution">
    <text evidence="8">The sequence shown here is derived from an EMBL/GenBank/DDBJ whole genome shotgun (WGS) entry which is preliminary data.</text>
</comment>
<dbReference type="InterPro" id="IPR036724">
    <property type="entry name" value="Cobalamin-bd_sf"/>
</dbReference>
<evidence type="ECO:0000256" key="2">
    <source>
        <dbReference type="ARBA" id="ARBA00022691"/>
    </source>
</evidence>
<evidence type="ECO:0000256" key="4">
    <source>
        <dbReference type="ARBA" id="ARBA00023004"/>
    </source>
</evidence>
<dbReference type="GO" id="GO:0046872">
    <property type="term" value="F:metal ion binding"/>
    <property type="evidence" value="ECO:0007669"/>
    <property type="project" value="UniProtKB-KW"/>
</dbReference>